<reference evidence="2" key="1">
    <citation type="submission" date="2015-01" db="EMBL/GenBank/DDBJ databases">
        <title>The Genome Sequence of Cryptococcus gattii CA1280.</title>
        <authorList>
            <consortium name="The Broad Institute Genomics Platform"/>
            <person name="Cuomo C."/>
            <person name="Litvintseva A."/>
            <person name="Chen Y."/>
            <person name="Heitman J."/>
            <person name="Sun S."/>
            <person name="Springer D."/>
            <person name="Dromer F."/>
            <person name="Young S."/>
            <person name="Zeng Q."/>
            <person name="Gargeya S."/>
            <person name="Abouelleil A."/>
            <person name="Alvarado L."/>
            <person name="Chapman S.B."/>
            <person name="Gainer-Dewar J."/>
            <person name="Goldberg J."/>
            <person name="Griggs A."/>
            <person name="Gujja S."/>
            <person name="Hansen M."/>
            <person name="Howarth C."/>
            <person name="Imamovic A."/>
            <person name="Larimer J."/>
            <person name="Murphy C."/>
            <person name="Naylor J."/>
            <person name="Pearson M."/>
            <person name="Priest M."/>
            <person name="Roberts A."/>
            <person name="Saif S."/>
            <person name="Shea T."/>
            <person name="Sykes S."/>
            <person name="Wortman J."/>
            <person name="Nusbaum C."/>
            <person name="Birren B."/>
        </authorList>
    </citation>
    <scope>NUCLEOTIDE SEQUENCE [LARGE SCALE GENOMIC DNA]</scope>
    <source>
        <strain evidence="2">CA1280</strain>
    </source>
</reference>
<dbReference type="HOGENOM" id="CLU_091428_0_1_1"/>
<dbReference type="Pfam" id="PF16242">
    <property type="entry name" value="Pyrid_ox_like"/>
    <property type="match status" value="1"/>
</dbReference>
<dbReference type="SUPFAM" id="SSF50475">
    <property type="entry name" value="FMN-binding split barrel"/>
    <property type="match status" value="1"/>
</dbReference>
<evidence type="ECO:0000259" key="1">
    <source>
        <dbReference type="Pfam" id="PF16242"/>
    </source>
</evidence>
<evidence type="ECO:0000313" key="2">
    <source>
        <dbReference type="EMBL" id="KIR44924.1"/>
    </source>
</evidence>
<feature type="domain" description="General stress protein FMN-binding split barrel" evidence="1">
    <location>
        <begin position="19"/>
        <end position="172"/>
    </location>
</feature>
<dbReference type="Gene3D" id="2.30.110.10">
    <property type="entry name" value="Electron Transport, Fmn-binding Protein, Chain A"/>
    <property type="match status" value="1"/>
</dbReference>
<dbReference type="InterPro" id="IPR012349">
    <property type="entry name" value="Split_barrel_FMN-bd"/>
</dbReference>
<sequence>MPDQYSAASASNPSLTQKLTDLRSLLSTQKTVILVTHAPNGRLHGRVMAIAEITKDWKFFFIYDRESYKEQEVDNDFHVNISIDAMAYNKGWASIAGKAKRITSPEVIQRLYNPTVKAWFADKGDGVHDGSANDPRVAALEVSIDEVRHFHQEKTVIGTVIDVVASAVKGETATPGDIRQISGEEIASAWARGELKEP</sequence>
<dbReference type="EMBL" id="KN847993">
    <property type="protein sequence ID" value="KIR44924.1"/>
    <property type="molecule type" value="Genomic_DNA"/>
</dbReference>
<name>A0A0D0VEG2_CRYGA</name>
<dbReference type="OrthoDB" id="434253at2759"/>
<dbReference type="AlphaFoldDB" id="A0A0D0VEG2"/>
<dbReference type="PANTHER" id="PTHR34818">
    <property type="entry name" value="PROTEIN BLI-3"/>
    <property type="match status" value="1"/>
</dbReference>
<protein>
    <recommendedName>
        <fullName evidence="1">General stress protein FMN-binding split barrel domain-containing protein</fullName>
    </recommendedName>
</protein>
<dbReference type="InterPro" id="IPR052917">
    <property type="entry name" value="Stress-Dev_Protein"/>
</dbReference>
<accession>A0A0D0VEG2</accession>
<gene>
    <name evidence="2" type="ORF">I312_05897</name>
</gene>
<dbReference type="InterPro" id="IPR038725">
    <property type="entry name" value="YdaG_split_barrel_FMN-bd"/>
</dbReference>
<proteinExistence type="predicted"/>
<organism evidence="2">
    <name type="scientific">Cryptococcus bacillisporus CA1280</name>
    <dbReference type="NCBI Taxonomy" id="1296109"/>
    <lineage>
        <taxon>Eukaryota</taxon>
        <taxon>Fungi</taxon>
        <taxon>Dikarya</taxon>
        <taxon>Basidiomycota</taxon>
        <taxon>Agaricomycotina</taxon>
        <taxon>Tremellomycetes</taxon>
        <taxon>Tremellales</taxon>
        <taxon>Cryptococcaceae</taxon>
        <taxon>Cryptococcus</taxon>
        <taxon>Cryptococcus gattii species complex</taxon>
    </lineage>
</organism>
<dbReference type="PANTHER" id="PTHR34818:SF1">
    <property type="entry name" value="PROTEIN BLI-3"/>
    <property type="match status" value="1"/>
</dbReference>